<evidence type="ECO:0000313" key="2">
    <source>
        <dbReference type="Proteomes" id="UP000295293"/>
    </source>
</evidence>
<keyword evidence="2" id="KW-1185">Reference proteome</keyword>
<evidence type="ECO:0008006" key="3">
    <source>
        <dbReference type="Google" id="ProtNLM"/>
    </source>
</evidence>
<protein>
    <recommendedName>
        <fullName evidence="3">PD-(D/E)XK nuclease superfamily protein</fullName>
    </recommendedName>
</protein>
<sequence length="190" mass="21614">MTEQKCEDEKQLESELCKRILPRDPHALEQVRIDNSTSDARNLADLIGDKDFELLADTSNWNQHKNVLIDITGNMTPDVVIRSTSSGENRTIIEVKYTHVLGYGRADSQVIRYFLHLLATTLQRKNGGDIRRALILAAPDSWFENRRNSEDWGYFMRTYKDIAGAFDITLGEIRLPLPVAARSKLSISAH</sequence>
<dbReference type="Proteomes" id="UP000295293">
    <property type="component" value="Unassembled WGS sequence"/>
</dbReference>
<reference evidence="1 2" key="1">
    <citation type="submission" date="2019-03" db="EMBL/GenBank/DDBJ databases">
        <title>Genomic Encyclopedia of Type Strains, Phase IV (KMG-IV): sequencing the most valuable type-strain genomes for metagenomic binning, comparative biology and taxonomic classification.</title>
        <authorList>
            <person name="Goeker M."/>
        </authorList>
    </citation>
    <scope>NUCLEOTIDE SEQUENCE [LARGE SCALE GENOMIC DNA]</scope>
    <source>
        <strain evidence="1 2">DSM 21667</strain>
    </source>
</reference>
<gene>
    <name evidence="1" type="ORF">DFR29_109163</name>
</gene>
<proteinExistence type="predicted"/>
<comment type="caution">
    <text evidence="1">The sequence shown here is derived from an EMBL/GenBank/DDBJ whole genome shotgun (WGS) entry which is preliminary data.</text>
</comment>
<accession>A0A4R6YUT5</accession>
<organism evidence="1 2">
    <name type="scientific">Tahibacter aquaticus</name>
    <dbReference type="NCBI Taxonomy" id="520092"/>
    <lineage>
        <taxon>Bacteria</taxon>
        <taxon>Pseudomonadati</taxon>
        <taxon>Pseudomonadota</taxon>
        <taxon>Gammaproteobacteria</taxon>
        <taxon>Lysobacterales</taxon>
        <taxon>Rhodanobacteraceae</taxon>
        <taxon>Tahibacter</taxon>
    </lineage>
</organism>
<dbReference type="AlphaFoldDB" id="A0A4R6YUT5"/>
<evidence type="ECO:0000313" key="1">
    <source>
        <dbReference type="EMBL" id="TDR42107.1"/>
    </source>
</evidence>
<name>A0A4R6YUT5_9GAMM</name>
<dbReference type="EMBL" id="SNZH01000009">
    <property type="protein sequence ID" value="TDR42107.1"/>
    <property type="molecule type" value="Genomic_DNA"/>
</dbReference>
<dbReference type="RefSeq" id="WP_133819598.1">
    <property type="nucleotide sequence ID" value="NZ_SNZH01000009.1"/>
</dbReference>